<gene>
    <name evidence="2" type="ORF">DI556_21620</name>
</gene>
<proteinExistence type="predicted"/>
<evidence type="ECO:0000313" key="3">
    <source>
        <dbReference type="Proteomes" id="UP000249185"/>
    </source>
</evidence>
<evidence type="ECO:0000313" key="2">
    <source>
        <dbReference type="EMBL" id="PZQ45937.1"/>
    </source>
</evidence>
<organism evidence="2 3">
    <name type="scientific">Rhodovulum sulfidophilum</name>
    <name type="common">Rhodobacter sulfidophilus</name>
    <dbReference type="NCBI Taxonomy" id="35806"/>
    <lineage>
        <taxon>Bacteria</taxon>
        <taxon>Pseudomonadati</taxon>
        <taxon>Pseudomonadota</taxon>
        <taxon>Alphaproteobacteria</taxon>
        <taxon>Rhodobacterales</taxon>
        <taxon>Paracoccaceae</taxon>
        <taxon>Rhodovulum</taxon>
    </lineage>
</organism>
<feature type="region of interest" description="Disordered" evidence="1">
    <location>
        <begin position="1"/>
        <end position="26"/>
    </location>
</feature>
<dbReference type="AlphaFoldDB" id="A0A2W5PMQ4"/>
<dbReference type="Proteomes" id="UP000249185">
    <property type="component" value="Unassembled WGS sequence"/>
</dbReference>
<dbReference type="EMBL" id="QFPW01000034">
    <property type="protein sequence ID" value="PZQ45937.1"/>
    <property type="molecule type" value="Genomic_DNA"/>
</dbReference>
<comment type="caution">
    <text evidence="2">The sequence shown here is derived from an EMBL/GenBank/DDBJ whole genome shotgun (WGS) entry which is preliminary data.</text>
</comment>
<protein>
    <submittedName>
        <fullName evidence="2">Uncharacterized protein</fullName>
    </submittedName>
</protein>
<name>A0A2W5PMQ4_RHOSU</name>
<reference evidence="2 3" key="1">
    <citation type="submission" date="2017-08" db="EMBL/GenBank/DDBJ databases">
        <title>Infants hospitalized years apart are colonized by the same room-sourced microbial strains.</title>
        <authorList>
            <person name="Brooks B."/>
            <person name="Olm M.R."/>
            <person name="Firek B.A."/>
            <person name="Baker R."/>
            <person name="Thomas B.C."/>
            <person name="Morowitz M.J."/>
            <person name="Banfield J.F."/>
        </authorList>
    </citation>
    <scope>NUCLEOTIDE SEQUENCE [LARGE SCALE GENOMIC DNA]</scope>
    <source>
        <strain evidence="2">S2_005_002_R2_34</strain>
    </source>
</reference>
<accession>A0A2W5PMQ4</accession>
<evidence type="ECO:0000256" key="1">
    <source>
        <dbReference type="SAM" id="MobiDB-lite"/>
    </source>
</evidence>
<sequence length="84" mass="9243">MAADLSKLRRGKGAPPPVDEAPDVIAEDKRPEAVALRPLQVRIPESVFAEFSETAGREFGFSHGAKKQLFLKMWAAYKAQSMKA</sequence>